<evidence type="ECO:0000256" key="3">
    <source>
        <dbReference type="ARBA" id="ARBA00022840"/>
    </source>
</evidence>
<evidence type="ECO:0000256" key="4">
    <source>
        <dbReference type="PROSITE-ProRule" id="PRU10141"/>
    </source>
</evidence>
<dbReference type="SUPFAM" id="SSF56112">
    <property type="entry name" value="Protein kinase-like (PK-like)"/>
    <property type="match status" value="1"/>
</dbReference>
<dbReference type="EC" id="2.7.11.1" evidence="1"/>
<dbReference type="InterPro" id="IPR050629">
    <property type="entry name" value="STE20/SPS1-PAK"/>
</dbReference>
<dbReference type="PROSITE" id="PS50011">
    <property type="entry name" value="PROTEIN_KINASE_DOM"/>
    <property type="match status" value="1"/>
</dbReference>
<keyword evidence="3 4" id="KW-0067">ATP-binding</keyword>
<name>A0AAV8UIF0_9RHOD</name>
<evidence type="ECO:0000256" key="5">
    <source>
        <dbReference type="SAM" id="MobiDB-lite"/>
    </source>
</evidence>
<dbReference type="PANTHER" id="PTHR48012">
    <property type="entry name" value="STERILE20-LIKE KINASE, ISOFORM B-RELATED"/>
    <property type="match status" value="1"/>
</dbReference>
<protein>
    <recommendedName>
        <fullName evidence="1">non-specific serine/threonine protein kinase</fullName>
        <ecNumber evidence="1">2.7.11.1</ecNumber>
    </recommendedName>
</protein>
<dbReference type="FunFam" id="1.10.510.10:FF:000421">
    <property type="entry name" value="Serine/threonine-protein kinase PAK 6"/>
    <property type="match status" value="1"/>
</dbReference>
<dbReference type="GO" id="GO:0004674">
    <property type="term" value="F:protein serine/threonine kinase activity"/>
    <property type="evidence" value="ECO:0007669"/>
    <property type="project" value="UniProtKB-EC"/>
</dbReference>
<feature type="region of interest" description="Disordered" evidence="5">
    <location>
        <begin position="294"/>
        <end position="359"/>
    </location>
</feature>
<dbReference type="EMBL" id="JAMWBK010000009">
    <property type="protein sequence ID" value="KAJ8902325.1"/>
    <property type="molecule type" value="Genomic_DNA"/>
</dbReference>
<dbReference type="Gene3D" id="1.10.510.10">
    <property type="entry name" value="Transferase(Phosphotransferase) domain 1"/>
    <property type="match status" value="1"/>
</dbReference>
<dbReference type="InterPro" id="IPR000719">
    <property type="entry name" value="Prot_kinase_dom"/>
</dbReference>
<gene>
    <name evidence="7" type="ORF">NDN08_006732</name>
</gene>
<feature type="domain" description="Protein kinase" evidence="6">
    <location>
        <begin position="13"/>
        <end position="267"/>
    </location>
</feature>
<keyword evidence="8" id="KW-1185">Reference proteome</keyword>
<organism evidence="7 8">
    <name type="scientific">Rhodosorus marinus</name>
    <dbReference type="NCBI Taxonomy" id="101924"/>
    <lineage>
        <taxon>Eukaryota</taxon>
        <taxon>Rhodophyta</taxon>
        <taxon>Stylonematophyceae</taxon>
        <taxon>Stylonematales</taxon>
        <taxon>Stylonemataceae</taxon>
        <taxon>Rhodosorus</taxon>
    </lineage>
</organism>
<dbReference type="InterPro" id="IPR017441">
    <property type="entry name" value="Protein_kinase_ATP_BS"/>
</dbReference>
<feature type="binding site" evidence="4">
    <location>
        <position position="42"/>
    </location>
    <ligand>
        <name>ATP</name>
        <dbReference type="ChEBI" id="CHEBI:30616"/>
    </ligand>
</feature>
<dbReference type="SMART" id="SM00220">
    <property type="entry name" value="S_TKc"/>
    <property type="match status" value="1"/>
</dbReference>
<evidence type="ECO:0000313" key="7">
    <source>
        <dbReference type="EMBL" id="KAJ8902325.1"/>
    </source>
</evidence>
<dbReference type="PANTHER" id="PTHR48012:SF2">
    <property type="entry name" value="STERILE20-LIKE KINASE, ISOFORM B"/>
    <property type="match status" value="1"/>
</dbReference>
<evidence type="ECO:0000256" key="2">
    <source>
        <dbReference type="ARBA" id="ARBA00022741"/>
    </source>
</evidence>
<accession>A0AAV8UIF0</accession>
<comment type="caution">
    <text evidence="7">The sequence shown here is derived from an EMBL/GenBank/DDBJ whole genome shotgun (WGS) entry which is preliminary data.</text>
</comment>
<dbReference type="Pfam" id="PF00069">
    <property type="entry name" value="Pkinase"/>
    <property type="match status" value="1"/>
</dbReference>
<dbReference type="Proteomes" id="UP001157974">
    <property type="component" value="Unassembled WGS sequence"/>
</dbReference>
<dbReference type="AlphaFoldDB" id="A0AAV8UIF0"/>
<dbReference type="GO" id="GO:0005524">
    <property type="term" value="F:ATP binding"/>
    <property type="evidence" value="ECO:0007669"/>
    <property type="project" value="UniProtKB-UniRule"/>
</dbReference>
<sequence>MGDRDTAEPRSQYEIGELLGRGSSGLVYRAVTPDGLEVAIKKIPLCKDSMVTIQNEIDMMKSAECPYFVGLIDEFYVEEEDEMWIVQEFCPGGSLADVMEFCSVSFTEAQVRWAINCIVHAVDYLHSKSRIHRDVKAANTLLTKDGGVRLTDLGVAALLDEKTQSRQTAIGSPYWMAPEVIQKSMYGKKADIWSIGITAIELAEGAPPMKDVHPFRALFVIPSQPPPTLSINPANWSNAFHDFVKCCLQKDPALRPSAEDLLKHEFLQNPQKDCLALLVDQVIAKMEEIRQSLEAEAAKPSSEGNPPPDSSPEPSDDDEEDTNSIVDNEAGCSDSEGSLVVRTFNADTPRTTSSREDAYKRFVEKLKQNPNS</sequence>
<evidence type="ECO:0000313" key="8">
    <source>
        <dbReference type="Proteomes" id="UP001157974"/>
    </source>
</evidence>
<keyword evidence="2 4" id="KW-0547">Nucleotide-binding</keyword>
<dbReference type="InterPro" id="IPR011009">
    <property type="entry name" value="Kinase-like_dom_sf"/>
</dbReference>
<dbReference type="GO" id="GO:0005737">
    <property type="term" value="C:cytoplasm"/>
    <property type="evidence" value="ECO:0007669"/>
    <property type="project" value="TreeGrafter"/>
</dbReference>
<evidence type="ECO:0000259" key="6">
    <source>
        <dbReference type="PROSITE" id="PS50011"/>
    </source>
</evidence>
<evidence type="ECO:0000256" key="1">
    <source>
        <dbReference type="ARBA" id="ARBA00012513"/>
    </source>
</evidence>
<proteinExistence type="predicted"/>
<reference evidence="7 8" key="1">
    <citation type="journal article" date="2023" name="Nat. Commun.">
        <title>Origin of minicircular mitochondrial genomes in red algae.</title>
        <authorList>
            <person name="Lee Y."/>
            <person name="Cho C.H."/>
            <person name="Lee Y.M."/>
            <person name="Park S.I."/>
            <person name="Yang J.H."/>
            <person name="West J.A."/>
            <person name="Bhattacharya D."/>
            <person name="Yoon H.S."/>
        </authorList>
    </citation>
    <scope>NUCLEOTIDE SEQUENCE [LARGE SCALE GENOMIC DNA]</scope>
    <source>
        <strain evidence="7 8">CCMP1338</strain>
        <tissue evidence="7">Whole cell</tissue>
    </source>
</reference>
<dbReference type="PROSITE" id="PS00107">
    <property type="entry name" value="PROTEIN_KINASE_ATP"/>
    <property type="match status" value="1"/>
</dbReference>